<sequence length="205" mass="22884">MLKSFLRPRLLRTCALHASQVRRTAQIQFQPRPFLIQILPFAMSSKRGSRKRATDDYISDEFVVDDVEAPKSKKSKTTEAKKSAGADGLMTDNHGDPYWEISNSRRVTISKFNGKSMVNIREYYEKDGKTLPGKKGISLTVDQYRALLEAIPAVESVLVGKGENVNRPNYDGSAAAKNGDRDVEDDDDGIDPKKNIEATSDENED</sequence>
<keyword evidence="4" id="KW-0238">DNA-binding</keyword>
<evidence type="ECO:0000256" key="2">
    <source>
        <dbReference type="ARBA" id="ARBA00009001"/>
    </source>
</evidence>
<dbReference type="InterPro" id="IPR003173">
    <property type="entry name" value="PC4_C"/>
</dbReference>
<organism evidence="9 10">
    <name type="scientific">Phyllosticta citrichinensis</name>
    <dbReference type="NCBI Taxonomy" id="1130410"/>
    <lineage>
        <taxon>Eukaryota</taxon>
        <taxon>Fungi</taxon>
        <taxon>Dikarya</taxon>
        <taxon>Ascomycota</taxon>
        <taxon>Pezizomycotina</taxon>
        <taxon>Dothideomycetes</taxon>
        <taxon>Dothideomycetes incertae sedis</taxon>
        <taxon>Botryosphaeriales</taxon>
        <taxon>Phyllostictaceae</taxon>
        <taxon>Phyllosticta</taxon>
    </lineage>
</organism>
<evidence type="ECO:0000313" key="9">
    <source>
        <dbReference type="EMBL" id="KAK8153179.1"/>
    </source>
</evidence>
<keyword evidence="10" id="KW-1185">Reference proteome</keyword>
<accession>A0ABR1XG49</accession>
<comment type="similarity">
    <text evidence="2">Belongs to the transcriptional coactivator PC4 family.</text>
</comment>
<comment type="caution">
    <text evidence="9">The sequence shown here is derived from an EMBL/GenBank/DDBJ whole genome shotgun (WGS) entry which is preliminary data.</text>
</comment>
<protein>
    <submittedName>
        <fullName evidence="9">RNA polymerase II transcriptional coactivator</fullName>
    </submittedName>
</protein>
<evidence type="ECO:0000256" key="1">
    <source>
        <dbReference type="ARBA" id="ARBA00004123"/>
    </source>
</evidence>
<evidence type="ECO:0000256" key="7">
    <source>
        <dbReference type="SAM" id="MobiDB-lite"/>
    </source>
</evidence>
<feature type="region of interest" description="Disordered" evidence="7">
    <location>
        <begin position="70"/>
        <end position="89"/>
    </location>
</feature>
<evidence type="ECO:0000256" key="4">
    <source>
        <dbReference type="ARBA" id="ARBA00023125"/>
    </source>
</evidence>
<dbReference type="Gene3D" id="2.30.31.10">
    <property type="entry name" value="Transcriptional Coactivator Pc4, Chain A"/>
    <property type="match status" value="1"/>
</dbReference>
<feature type="region of interest" description="Disordered" evidence="7">
    <location>
        <begin position="160"/>
        <end position="205"/>
    </location>
</feature>
<evidence type="ECO:0000313" key="10">
    <source>
        <dbReference type="Proteomes" id="UP001456524"/>
    </source>
</evidence>
<name>A0ABR1XG49_9PEZI</name>
<comment type="subcellular location">
    <subcellularLocation>
        <location evidence="1">Nucleus</location>
    </subcellularLocation>
</comment>
<dbReference type="InterPro" id="IPR009044">
    <property type="entry name" value="ssDNA-bd_transcriptional_reg"/>
</dbReference>
<keyword evidence="3" id="KW-0805">Transcription regulation</keyword>
<gene>
    <name evidence="9" type="ORF">IWX90DRAFT_445570</name>
</gene>
<dbReference type="SUPFAM" id="SSF54447">
    <property type="entry name" value="ssDNA-binding transcriptional regulator domain"/>
    <property type="match status" value="1"/>
</dbReference>
<feature type="domain" description="Transcriptional coactivator p15 (PC4) C-terminal" evidence="8">
    <location>
        <begin position="99"/>
        <end position="150"/>
    </location>
</feature>
<dbReference type="Pfam" id="PF02229">
    <property type="entry name" value="PC4"/>
    <property type="match status" value="1"/>
</dbReference>
<dbReference type="Proteomes" id="UP001456524">
    <property type="component" value="Unassembled WGS sequence"/>
</dbReference>
<dbReference type="InterPro" id="IPR045125">
    <property type="entry name" value="Sub1/Tcp4-like"/>
</dbReference>
<feature type="compositionally biased region" description="Basic and acidic residues" evidence="7">
    <location>
        <begin position="70"/>
        <end position="84"/>
    </location>
</feature>
<evidence type="ECO:0000256" key="6">
    <source>
        <dbReference type="ARBA" id="ARBA00023242"/>
    </source>
</evidence>
<proteinExistence type="inferred from homology"/>
<keyword evidence="5" id="KW-0804">Transcription</keyword>
<evidence type="ECO:0000256" key="5">
    <source>
        <dbReference type="ARBA" id="ARBA00023163"/>
    </source>
</evidence>
<evidence type="ECO:0000259" key="8">
    <source>
        <dbReference type="Pfam" id="PF02229"/>
    </source>
</evidence>
<evidence type="ECO:0000256" key="3">
    <source>
        <dbReference type="ARBA" id="ARBA00023015"/>
    </source>
</evidence>
<reference evidence="9 10" key="1">
    <citation type="journal article" date="2022" name="G3 (Bethesda)">
        <title>Enemy or ally: a genomic approach to elucidate the lifestyle of Phyllosticta citrichinaensis.</title>
        <authorList>
            <person name="Buijs V.A."/>
            <person name="Groenewald J.Z."/>
            <person name="Haridas S."/>
            <person name="LaButti K.M."/>
            <person name="Lipzen A."/>
            <person name="Martin F.M."/>
            <person name="Barry K."/>
            <person name="Grigoriev I.V."/>
            <person name="Crous P.W."/>
            <person name="Seidl M.F."/>
        </authorList>
    </citation>
    <scope>NUCLEOTIDE SEQUENCE [LARGE SCALE GENOMIC DNA]</scope>
    <source>
        <strain evidence="9 10">CBS 129764</strain>
    </source>
</reference>
<keyword evidence="6" id="KW-0539">Nucleus</keyword>
<dbReference type="PANTHER" id="PTHR13215">
    <property type="entry name" value="RNA POLYMERASE II TRANSCRIPTIONAL COACTIVATOR"/>
    <property type="match status" value="1"/>
</dbReference>
<dbReference type="EMBL" id="JBBWUH010000013">
    <property type="protein sequence ID" value="KAK8153179.1"/>
    <property type="molecule type" value="Genomic_DNA"/>
</dbReference>